<dbReference type="PANTHER" id="PTHR35866">
    <property type="entry name" value="PUTATIVE-RELATED"/>
    <property type="match status" value="1"/>
</dbReference>
<protein>
    <submittedName>
        <fullName evidence="1">Putative FeS cluster oxidoreductase</fullName>
    </submittedName>
</protein>
<accession>A0A1D7TK34</accession>
<evidence type="ECO:0000313" key="2">
    <source>
        <dbReference type="Proteomes" id="UP000094609"/>
    </source>
</evidence>
<dbReference type="PANTHER" id="PTHR35866:SF1">
    <property type="entry name" value="YKGJ FAMILY CYSTEINE CLUSTER PROTEIN"/>
    <property type="match status" value="1"/>
</dbReference>
<keyword evidence="2" id="KW-1185">Reference proteome</keyword>
<dbReference type="RefSeq" id="WP_069478068.1">
    <property type="nucleotide sequence ID" value="NZ_CP017111.1"/>
</dbReference>
<dbReference type="AlphaFoldDB" id="A0A1D7TK34"/>
<reference evidence="2" key="1">
    <citation type="submission" date="2016-08" db="EMBL/GenBank/DDBJ databases">
        <title>Complete genome sequence of the organohalide-respiring Epsilonproteobacterium Sulfurospirillum halorespirans.</title>
        <authorList>
            <person name="Goris T."/>
            <person name="Zimmermann J."/>
            <person name="Schenz B."/>
            <person name="Lemos M."/>
            <person name="Hackermueller J."/>
            <person name="Diekert G."/>
        </authorList>
    </citation>
    <scope>NUCLEOTIDE SEQUENCE [LARGE SCALE GENOMIC DNA]</scope>
    <source>
        <strain>DSM 13726</strain>
        <strain evidence="2">PCE-M2</strain>
    </source>
</reference>
<dbReference type="EMBL" id="CP017111">
    <property type="protein sequence ID" value="AOO65357.1"/>
    <property type="molecule type" value="Genomic_DNA"/>
</dbReference>
<name>A0A1D7TK34_9BACT</name>
<dbReference type="PATRIC" id="fig|1193502.14.peg.1608"/>
<gene>
    <name evidence="1" type="ORF">SHALO_1584</name>
</gene>
<dbReference type="KEGG" id="shal:SHALO_1584"/>
<dbReference type="InterPro" id="IPR005358">
    <property type="entry name" value="Puta_zinc/iron-chelating_dom"/>
</dbReference>
<organism evidence="1 2">
    <name type="scientific">Sulfurospirillum halorespirans DSM 13726</name>
    <dbReference type="NCBI Taxonomy" id="1193502"/>
    <lineage>
        <taxon>Bacteria</taxon>
        <taxon>Pseudomonadati</taxon>
        <taxon>Campylobacterota</taxon>
        <taxon>Epsilonproteobacteria</taxon>
        <taxon>Campylobacterales</taxon>
        <taxon>Sulfurospirillaceae</taxon>
        <taxon>Sulfurospirillum</taxon>
    </lineage>
</organism>
<dbReference type="Pfam" id="PF03692">
    <property type="entry name" value="CxxCxxCC"/>
    <property type="match status" value="1"/>
</dbReference>
<dbReference type="Proteomes" id="UP000094609">
    <property type="component" value="Chromosome"/>
</dbReference>
<sequence length="126" mass="14829">MEHLMKCEGYPYAFDPNACQNCSGKCCIGESGYIWVTHEEINAIALKLSLSKEAFINNYLLKIRYRFTIKEIAYEGGYGCVFFDMEKKMCRIYDVRPQQCRTFPFWEYFKENIDEVVTECPGIIRL</sequence>
<evidence type="ECO:0000313" key="1">
    <source>
        <dbReference type="EMBL" id="AOO65357.1"/>
    </source>
</evidence>
<proteinExistence type="predicted"/>
<dbReference type="STRING" id="1193502.SHALO_1584"/>